<protein>
    <submittedName>
        <fullName evidence="1">Kinase-like domain-containing protein</fullName>
    </submittedName>
</protein>
<keyword evidence="2" id="KW-1185">Reference proteome</keyword>
<feature type="non-terminal residue" evidence="1">
    <location>
        <position position="1"/>
    </location>
</feature>
<comment type="caution">
    <text evidence="1">The sequence shown here is derived from an EMBL/GenBank/DDBJ whole genome shotgun (WGS) entry which is preliminary data.</text>
</comment>
<sequence>LRAAEQWWARRYDWLEERGYKMRPRYRPGWKASWLGQPHSFDSQPAEDSLVLPVSTCMDALRVSDSQVVAMKHVKSSSDEAQVCQMFSSQEHTVNLANHCIPLLKVLKIPEFDEIILVMPWMCTVKDPPFRTIGEVLPFFQEMLQGLQYMHHNNVAHRDCSINNMVMDARTMFSDQYHPADLSMKYDWSGEVSYASRTCHPPRYYLIDFGFSKIYDSGKERPLEEPIMSGGYMPPEGESDTPCDPFMTDVFLVGNMMLKHFIDLRSQFGIHGLKFLRPLAKDMVWSDPSKRPTIDQVVNQFSALVKKISSRKL</sequence>
<dbReference type="Proteomes" id="UP001163835">
    <property type="component" value="Unassembled WGS sequence"/>
</dbReference>
<organism evidence="1 2">
    <name type="scientific">Lentinula aff. lateritia</name>
    <dbReference type="NCBI Taxonomy" id="2804960"/>
    <lineage>
        <taxon>Eukaryota</taxon>
        <taxon>Fungi</taxon>
        <taxon>Dikarya</taxon>
        <taxon>Basidiomycota</taxon>
        <taxon>Agaricomycotina</taxon>
        <taxon>Agaricomycetes</taxon>
        <taxon>Agaricomycetidae</taxon>
        <taxon>Agaricales</taxon>
        <taxon>Marasmiineae</taxon>
        <taxon>Omphalotaceae</taxon>
        <taxon>Lentinula</taxon>
    </lineage>
</organism>
<gene>
    <name evidence="1" type="ORF">F5876DRAFT_53090</name>
</gene>
<dbReference type="EMBL" id="MU795863">
    <property type="protein sequence ID" value="KAJ3804674.1"/>
    <property type="molecule type" value="Genomic_DNA"/>
</dbReference>
<accession>A0ACC1TJE6</accession>
<name>A0ACC1TJE6_9AGAR</name>
<evidence type="ECO:0000313" key="1">
    <source>
        <dbReference type="EMBL" id="KAJ3804674.1"/>
    </source>
</evidence>
<evidence type="ECO:0000313" key="2">
    <source>
        <dbReference type="Proteomes" id="UP001163835"/>
    </source>
</evidence>
<proteinExistence type="predicted"/>
<reference evidence="1" key="1">
    <citation type="submission" date="2022-09" db="EMBL/GenBank/DDBJ databases">
        <title>A Global Phylogenomic Analysis of the Shiitake Genus Lentinula.</title>
        <authorList>
            <consortium name="DOE Joint Genome Institute"/>
            <person name="Sierra-Patev S."/>
            <person name="Min B."/>
            <person name="Naranjo-Ortiz M."/>
            <person name="Looney B."/>
            <person name="Konkel Z."/>
            <person name="Slot J.C."/>
            <person name="Sakamoto Y."/>
            <person name="Steenwyk J.L."/>
            <person name="Rokas A."/>
            <person name="Carro J."/>
            <person name="Camarero S."/>
            <person name="Ferreira P."/>
            <person name="Molpeceres G."/>
            <person name="Ruiz-Duenas F.J."/>
            <person name="Serrano A."/>
            <person name="Henrissat B."/>
            <person name="Drula E."/>
            <person name="Hughes K.W."/>
            <person name="Mata J.L."/>
            <person name="Ishikawa N.K."/>
            <person name="Vargas-Isla R."/>
            <person name="Ushijima S."/>
            <person name="Smith C.A."/>
            <person name="Ahrendt S."/>
            <person name="Andreopoulos W."/>
            <person name="He G."/>
            <person name="Labutti K."/>
            <person name="Lipzen A."/>
            <person name="Ng V."/>
            <person name="Riley R."/>
            <person name="Sandor L."/>
            <person name="Barry K."/>
            <person name="Martinez A.T."/>
            <person name="Xiao Y."/>
            <person name="Gibbons J.G."/>
            <person name="Terashima K."/>
            <person name="Grigoriev I.V."/>
            <person name="Hibbett D.S."/>
        </authorList>
    </citation>
    <scope>NUCLEOTIDE SEQUENCE</scope>
    <source>
        <strain evidence="1">TMI1499</strain>
    </source>
</reference>